<proteinExistence type="inferred from homology"/>
<feature type="transmembrane region" description="Helical" evidence="9">
    <location>
        <begin position="84"/>
        <end position="103"/>
    </location>
</feature>
<comment type="caution">
    <text evidence="12">The sequence shown here is derived from an EMBL/GenBank/DDBJ whole genome shotgun (WGS) entry which is preliminary data.</text>
</comment>
<dbReference type="InterPro" id="IPR003663">
    <property type="entry name" value="Sugar/inositol_transpt"/>
</dbReference>
<evidence type="ECO:0000256" key="6">
    <source>
        <dbReference type="ARBA" id="ARBA00023136"/>
    </source>
</evidence>
<keyword evidence="5 9" id="KW-1133">Transmembrane helix</keyword>
<feature type="transmembrane region" description="Helical" evidence="9">
    <location>
        <begin position="177"/>
        <end position="198"/>
    </location>
</feature>
<feature type="signal peptide" evidence="10">
    <location>
        <begin position="1"/>
        <end position="19"/>
    </location>
</feature>
<evidence type="ECO:0000313" key="13">
    <source>
        <dbReference type="Proteomes" id="UP000279259"/>
    </source>
</evidence>
<dbReference type="InterPro" id="IPR005828">
    <property type="entry name" value="MFS_sugar_transport-like"/>
</dbReference>
<keyword evidence="6 9" id="KW-0472">Membrane</keyword>
<dbReference type="Proteomes" id="UP000279259">
    <property type="component" value="Unassembled WGS sequence"/>
</dbReference>
<feature type="transmembrane region" description="Helical" evidence="9">
    <location>
        <begin position="144"/>
        <end position="165"/>
    </location>
</feature>
<gene>
    <name evidence="12" type="ORF">EHS25_002284</name>
</gene>
<evidence type="ECO:0000256" key="3">
    <source>
        <dbReference type="ARBA" id="ARBA00022448"/>
    </source>
</evidence>
<dbReference type="PROSITE" id="PS50850">
    <property type="entry name" value="MFS"/>
    <property type="match status" value="1"/>
</dbReference>
<feature type="transmembrane region" description="Helical" evidence="9">
    <location>
        <begin position="109"/>
        <end position="132"/>
    </location>
</feature>
<feature type="chain" id="PRO_5019089031" description="Major facilitator superfamily (MFS) profile domain-containing protein" evidence="10">
    <location>
        <begin position="20"/>
        <end position="507"/>
    </location>
</feature>
<evidence type="ECO:0000256" key="2">
    <source>
        <dbReference type="ARBA" id="ARBA00010992"/>
    </source>
</evidence>
<dbReference type="PANTHER" id="PTHR48022">
    <property type="entry name" value="PLASTIDIC GLUCOSE TRANSPORTER 4"/>
    <property type="match status" value="1"/>
</dbReference>
<keyword evidence="3 8" id="KW-0813">Transport</keyword>
<keyword evidence="13" id="KW-1185">Reference proteome</keyword>
<evidence type="ECO:0000256" key="9">
    <source>
        <dbReference type="SAM" id="Phobius"/>
    </source>
</evidence>
<dbReference type="InterPro" id="IPR036259">
    <property type="entry name" value="MFS_trans_sf"/>
</dbReference>
<dbReference type="GO" id="GO:0016020">
    <property type="term" value="C:membrane"/>
    <property type="evidence" value="ECO:0007669"/>
    <property type="project" value="UniProtKB-SubCell"/>
</dbReference>
<dbReference type="PANTHER" id="PTHR48022:SF46">
    <property type="entry name" value="SUGAR TRANSPORTER, PUTATIVE (AFU_ORTHOLOGUE AFUA_1G11830)-RELATED"/>
    <property type="match status" value="1"/>
</dbReference>
<evidence type="ECO:0000256" key="1">
    <source>
        <dbReference type="ARBA" id="ARBA00004141"/>
    </source>
</evidence>
<organism evidence="12 13">
    <name type="scientific">Saitozyma podzolica</name>
    <dbReference type="NCBI Taxonomy" id="1890683"/>
    <lineage>
        <taxon>Eukaryota</taxon>
        <taxon>Fungi</taxon>
        <taxon>Dikarya</taxon>
        <taxon>Basidiomycota</taxon>
        <taxon>Agaricomycotina</taxon>
        <taxon>Tremellomycetes</taxon>
        <taxon>Tremellales</taxon>
        <taxon>Trimorphomycetaceae</taxon>
        <taxon>Saitozyma</taxon>
    </lineage>
</organism>
<evidence type="ECO:0000256" key="5">
    <source>
        <dbReference type="ARBA" id="ARBA00022989"/>
    </source>
</evidence>
<evidence type="ECO:0000256" key="4">
    <source>
        <dbReference type="ARBA" id="ARBA00022692"/>
    </source>
</evidence>
<evidence type="ECO:0000259" key="11">
    <source>
        <dbReference type="PROSITE" id="PS50850"/>
    </source>
</evidence>
<sequence length="507" mass="55817">MHPHVQAWLCATLAAMTMALNGYDSSTFNSVQAFTSFVAHFKKPQETAIEPNLLGAVNTAYTCGGIVTGFFLTPTLSKYLGRRLCIQIGCTVVVLSTFLQTFAPNIASFIAGRLILGMGQGIALPNGPVYIAEIAPANIRGMMMSFWQMWYAIGSFIVYWIVYGISKSSTNLGDWQYRIPILCQIVVPSIITAGMFWCPESPRWLVETGRVERARESLSRTRIPSDVEEELGAIVAAVNFEKAVVDSSHKWWTPYLTLLKEPSLRRRSLVALFINAGQQSYTTLVYKSVFSDTNTIFLINALYATFAIVFCLSCTWLVERLGRRSLLLIGAVGQGLAIMIVAVVGITQPVDASGHRSYGVGVGIASLFFLFAFFYKPTWGATVWVYTADIFSTDVRAHAISMSAQTQSVVNTILNQFFPTFLANCGFYTFFFFAGMNAILFVGTWFFVPETKGVPLEDIDSLFGATSHRIAGEALPDDKVQSANGVTQAQLAGIHDEHTEKAEVEHV</sequence>
<feature type="transmembrane region" description="Helical" evidence="9">
    <location>
        <begin position="358"/>
        <end position="375"/>
    </location>
</feature>
<dbReference type="PROSITE" id="PS00217">
    <property type="entry name" value="SUGAR_TRANSPORT_2"/>
    <property type="match status" value="1"/>
</dbReference>
<dbReference type="NCBIfam" id="TIGR00879">
    <property type="entry name" value="SP"/>
    <property type="match status" value="1"/>
</dbReference>
<protein>
    <recommendedName>
        <fullName evidence="11">Major facilitator superfamily (MFS) profile domain-containing protein</fullName>
    </recommendedName>
</protein>
<keyword evidence="4 9" id="KW-0812">Transmembrane</keyword>
<dbReference type="PRINTS" id="PR00171">
    <property type="entry name" value="SUGRTRNSPORT"/>
</dbReference>
<evidence type="ECO:0000313" key="12">
    <source>
        <dbReference type="EMBL" id="RSH89172.1"/>
    </source>
</evidence>
<dbReference type="EMBL" id="RSCD01000014">
    <property type="protein sequence ID" value="RSH89172.1"/>
    <property type="molecule type" value="Genomic_DNA"/>
</dbReference>
<accession>A0A427YDN2</accession>
<name>A0A427YDN2_9TREE</name>
<comment type="catalytic activity">
    <reaction evidence="7">
        <text>myo-inositol(out) + H(+)(out) = myo-inositol(in) + H(+)(in)</text>
        <dbReference type="Rhea" id="RHEA:60364"/>
        <dbReference type="ChEBI" id="CHEBI:15378"/>
        <dbReference type="ChEBI" id="CHEBI:17268"/>
    </reaction>
</comment>
<dbReference type="GO" id="GO:0005351">
    <property type="term" value="F:carbohydrate:proton symporter activity"/>
    <property type="evidence" value="ECO:0007669"/>
    <property type="project" value="TreeGrafter"/>
</dbReference>
<feature type="transmembrane region" description="Helical" evidence="9">
    <location>
        <begin position="324"/>
        <end position="346"/>
    </location>
</feature>
<feature type="transmembrane region" description="Helical" evidence="9">
    <location>
        <begin position="296"/>
        <end position="318"/>
    </location>
</feature>
<dbReference type="SUPFAM" id="SSF103473">
    <property type="entry name" value="MFS general substrate transporter"/>
    <property type="match status" value="1"/>
</dbReference>
<feature type="transmembrane region" description="Helical" evidence="9">
    <location>
        <begin position="53"/>
        <end position="72"/>
    </location>
</feature>
<dbReference type="AlphaFoldDB" id="A0A427YDN2"/>
<dbReference type="InterPro" id="IPR050360">
    <property type="entry name" value="MFS_Sugar_Transporters"/>
</dbReference>
<evidence type="ECO:0000256" key="10">
    <source>
        <dbReference type="SAM" id="SignalP"/>
    </source>
</evidence>
<keyword evidence="10" id="KW-0732">Signal</keyword>
<reference evidence="12 13" key="1">
    <citation type="submission" date="2018-11" db="EMBL/GenBank/DDBJ databases">
        <title>Genome sequence of Saitozyma podzolica DSM 27192.</title>
        <authorList>
            <person name="Aliyu H."/>
            <person name="Gorte O."/>
            <person name="Ochsenreither K."/>
        </authorList>
    </citation>
    <scope>NUCLEOTIDE SEQUENCE [LARGE SCALE GENOMIC DNA]</scope>
    <source>
        <strain evidence="12 13">DSM 27192</strain>
    </source>
</reference>
<comment type="subcellular location">
    <subcellularLocation>
        <location evidence="1">Membrane</location>
        <topology evidence="1">Multi-pass membrane protein</topology>
    </subcellularLocation>
</comment>
<feature type="transmembrane region" description="Helical" evidence="9">
    <location>
        <begin position="427"/>
        <end position="448"/>
    </location>
</feature>
<dbReference type="FunFam" id="1.20.1250.20:FF:000134">
    <property type="entry name" value="MFS sugar transporter protein"/>
    <property type="match status" value="1"/>
</dbReference>
<dbReference type="InterPro" id="IPR020846">
    <property type="entry name" value="MFS_dom"/>
</dbReference>
<comment type="similarity">
    <text evidence="2 8">Belongs to the major facilitator superfamily. Sugar transporter (TC 2.A.1.1) family.</text>
</comment>
<evidence type="ECO:0000256" key="8">
    <source>
        <dbReference type="RuleBase" id="RU003346"/>
    </source>
</evidence>
<dbReference type="InterPro" id="IPR005829">
    <property type="entry name" value="Sugar_transporter_CS"/>
</dbReference>
<evidence type="ECO:0000256" key="7">
    <source>
        <dbReference type="ARBA" id="ARBA00049119"/>
    </source>
</evidence>
<feature type="domain" description="Major facilitator superfamily (MFS) profile" evidence="11">
    <location>
        <begin position="10"/>
        <end position="452"/>
    </location>
</feature>
<dbReference type="Pfam" id="PF00083">
    <property type="entry name" value="Sugar_tr"/>
    <property type="match status" value="1"/>
</dbReference>
<dbReference type="OrthoDB" id="508119at2759"/>
<dbReference type="Gene3D" id="1.20.1250.20">
    <property type="entry name" value="MFS general substrate transporter like domains"/>
    <property type="match status" value="1"/>
</dbReference>